<dbReference type="STRING" id="1353952.A0A165DF68"/>
<feature type="region of interest" description="Disordered" evidence="1">
    <location>
        <begin position="414"/>
        <end position="452"/>
    </location>
</feature>
<protein>
    <recommendedName>
        <fullName evidence="2">RING-type domain-containing protein</fullName>
    </recommendedName>
</protein>
<feature type="compositionally biased region" description="Pro residues" evidence="1">
    <location>
        <begin position="226"/>
        <end position="237"/>
    </location>
</feature>
<name>A0A165DF68_9BASI</name>
<sequence>MSSVSGARSFPSPPAARLWPLIHCNVCLLPFFPHNNPSNPPPVPFWMTECGHVICNAHLRSDQTCAFCNAASARPVPLQAHVRLPFRAVIHLLKSDQTDPHSLTSWHLFIPQALSQLASAAQYQHESTSRLLYALQEKKERCERQETLLQKIKPELESLKATRRQVDILQRENQELRKRLGMDPAGPPLFPSPPRDTSTSAAVTEIQEALTNGNGKRPYHQIQTPVPVPMIRPPSIRPPTSAGHSGSSERSFGGMPTHPERLTLPAREQGAGFGVRAIERNITTPVPTIQQFGYVPPATPTHFAPPIRPLHTPIHTGHRQDWRFSVPYPPNPAHNGNMGPPPTPVHRRAPVGYPPQGAAPPGFPLPTAPQVARPQTAPITERIPQPQFTPQQQHVPAPFHSRTNLPSVNVHALPSTPRGQRLGNIQAERSRKFVPAAGKPNSNWTPVSSMGQ</sequence>
<evidence type="ECO:0000313" key="4">
    <source>
        <dbReference type="Proteomes" id="UP000076842"/>
    </source>
</evidence>
<evidence type="ECO:0000256" key="1">
    <source>
        <dbReference type="SAM" id="MobiDB-lite"/>
    </source>
</evidence>
<dbReference type="Pfam" id="PF14634">
    <property type="entry name" value="zf-RING_5"/>
    <property type="match status" value="1"/>
</dbReference>
<dbReference type="EMBL" id="KV424058">
    <property type="protein sequence ID" value="KZT52682.1"/>
    <property type="molecule type" value="Genomic_DNA"/>
</dbReference>
<dbReference type="InParanoid" id="A0A165DF68"/>
<dbReference type="OrthoDB" id="2535391at2759"/>
<dbReference type="AlphaFoldDB" id="A0A165DF68"/>
<organism evidence="3 4">
    <name type="scientific">Calocera cornea HHB12733</name>
    <dbReference type="NCBI Taxonomy" id="1353952"/>
    <lineage>
        <taxon>Eukaryota</taxon>
        <taxon>Fungi</taxon>
        <taxon>Dikarya</taxon>
        <taxon>Basidiomycota</taxon>
        <taxon>Agaricomycotina</taxon>
        <taxon>Dacrymycetes</taxon>
        <taxon>Dacrymycetales</taxon>
        <taxon>Dacrymycetaceae</taxon>
        <taxon>Calocera</taxon>
    </lineage>
</organism>
<accession>A0A165DF68</accession>
<feature type="region of interest" description="Disordered" evidence="1">
    <location>
        <begin position="225"/>
        <end position="258"/>
    </location>
</feature>
<dbReference type="InterPro" id="IPR001841">
    <property type="entry name" value="Znf_RING"/>
</dbReference>
<feature type="domain" description="RING-type" evidence="2">
    <location>
        <begin position="23"/>
        <end position="69"/>
    </location>
</feature>
<reference evidence="3 4" key="1">
    <citation type="journal article" date="2016" name="Mol. Biol. Evol.">
        <title>Comparative Genomics of Early-Diverging Mushroom-Forming Fungi Provides Insights into the Origins of Lignocellulose Decay Capabilities.</title>
        <authorList>
            <person name="Nagy L.G."/>
            <person name="Riley R."/>
            <person name="Tritt A."/>
            <person name="Adam C."/>
            <person name="Daum C."/>
            <person name="Floudas D."/>
            <person name="Sun H."/>
            <person name="Yadav J.S."/>
            <person name="Pangilinan J."/>
            <person name="Larsson K.H."/>
            <person name="Matsuura K."/>
            <person name="Barry K."/>
            <person name="Labutti K."/>
            <person name="Kuo R."/>
            <person name="Ohm R.A."/>
            <person name="Bhattacharya S.S."/>
            <person name="Shirouzu T."/>
            <person name="Yoshinaga Y."/>
            <person name="Martin F.M."/>
            <person name="Grigoriev I.V."/>
            <person name="Hibbett D.S."/>
        </authorList>
    </citation>
    <scope>NUCLEOTIDE SEQUENCE [LARGE SCALE GENOMIC DNA]</scope>
    <source>
        <strain evidence="3 4">HHB12733</strain>
    </source>
</reference>
<gene>
    <name evidence="3" type="ORF">CALCODRAFT_79375</name>
</gene>
<keyword evidence="4" id="KW-1185">Reference proteome</keyword>
<evidence type="ECO:0000259" key="2">
    <source>
        <dbReference type="Pfam" id="PF14634"/>
    </source>
</evidence>
<feature type="compositionally biased region" description="Polar residues" evidence="1">
    <location>
        <begin position="440"/>
        <end position="452"/>
    </location>
</feature>
<evidence type="ECO:0000313" key="3">
    <source>
        <dbReference type="EMBL" id="KZT52682.1"/>
    </source>
</evidence>
<dbReference type="Proteomes" id="UP000076842">
    <property type="component" value="Unassembled WGS sequence"/>
</dbReference>
<proteinExistence type="predicted"/>